<dbReference type="Proteomes" id="UP001060085">
    <property type="component" value="Linkage Group LG01"/>
</dbReference>
<gene>
    <name evidence="1" type="ORF">M9H77_04171</name>
</gene>
<evidence type="ECO:0000313" key="1">
    <source>
        <dbReference type="EMBL" id="KAI5682943.1"/>
    </source>
</evidence>
<protein>
    <submittedName>
        <fullName evidence="1">Uncharacterized protein</fullName>
    </submittedName>
</protein>
<sequence length="563" mass="61414">MADDDQKQFHVSDFDPHNKSPHPLFDMKLHHNTINTTNGDHHNNSAPHHSPNNKKKNPKTNRYALACALLASMTSILLGYDTGVMSGAAIYIKEDLKISDVEIEVLVGTINIYSLLGAAAAGRTSDWIGRRYTIVFAAVIFFVGAFLMGFATNYAFLMAGRFVAGIGVGYALQIAPVYTAEVAPVSTRGFLTSFPEVFINAGVLLGYVANYAFSKLPLGLGWRFMLGLGALPSVFLGVGVLAMPESPRWLVLMGRLGDAKRVLDKTSDSLQESQIRLADIKEAAGIPEDCDDDIVSPPKQHGHGGGGSKIWKQLLIHPTPAVRHILIAALGIHLFQQASGIDSVVMYSPRIFEKAGITNDTDKLLATIAVGFTKTVFILVATFMLDRFGRRVLLLFSAGGMAVSLFGLAVGLTIIEQYNHEKITWAIALCITCTLSSVAFFSIGMGPIAWVYSSEIFPLQLRAQGCSMGVAVNRLTSGILLITFISLYKAITIGGAFFLYTGIAVVAWIFFYTLLPETKGRSLEEMETLFGTYCKWRSTMKELQQRKNSTTHHSHGEEKDDGN</sequence>
<accession>A0ACC0CD89</accession>
<keyword evidence="2" id="KW-1185">Reference proteome</keyword>
<comment type="caution">
    <text evidence="1">The sequence shown here is derived from an EMBL/GenBank/DDBJ whole genome shotgun (WGS) entry which is preliminary data.</text>
</comment>
<proteinExistence type="predicted"/>
<evidence type="ECO:0000313" key="2">
    <source>
        <dbReference type="Proteomes" id="UP001060085"/>
    </source>
</evidence>
<organism evidence="1 2">
    <name type="scientific">Catharanthus roseus</name>
    <name type="common">Madagascar periwinkle</name>
    <name type="synonym">Vinca rosea</name>
    <dbReference type="NCBI Taxonomy" id="4058"/>
    <lineage>
        <taxon>Eukaryota</taxon>
        <taxon>Viridiplantae</taxon>
        <taxon>Streptophyta</taxon>
        <taxon>Embryophyta</taxon>
        <taxon>Tracheophyta</taxon>
        <taxon>Spermatophyta</taxon>
        <taxon>Magnoliopsida</taxon>
        <taxon>eudicotyledons</taxon>
        <taxon>Gunneridae</taxon>
        <taxon>Pentapetalae</taxon>
        <taxon>asterids</taxon>
        <taxon>lamiids</taxon>
        <taxon>Gentianales</taxon>
        <taxon>Apocynaceae</taxon>
        <taxon>Rauvolfioideae</taxon>
        <taxon>Vinceae</taxon>
        <taxon>Catharanthinae</taxon>
        <taxon>Catharanthus</taxon>
    </lineage>
</organism>
<name>A0ACC0CD89_CATRO</name>
<reference evidence="2" key="1">
    <citation type="journal article" date="2023" name="Nat. Plants">
        <title>Single-cell RNA sequencing provides a high-resolution roadmap for understanding the multicellular compartmentation of specialized metabolism.</title>
        <authorList>
            <person name="Sun S."/>
            <person name="Shen X."/>
            <person name="Li Y."/>
            <person name="Li Y."/>
            <person name="Wang S."/>
            <person name="Li R."/>
            <person name="Zhang H."/>
            <person name="Shen G."/>
            <person name="Guo B."/>
            <person name="Wei J."/>
            <person name="Xu J."/>
            <person name="St-Pierre B."/>
            <person name="Chen S."/>
            <person name="Sun C."/>
        </authorList>
    </citation>
    <scope>NUCLEOTIDE SEQUENCE [LARGE SCALE GENOMIC DNA]</scope>
</reference>
<dbReference type="EMBL" id="CM044701">
    <property type="protein sequence ID" value="KAI5682943.1"/>
    <property type="molecule type" value="Genomic_DNA"/>
</dbReference>